<dbReference type="Gene3D" id="1.10.240.10">
    <property type="entry name" value="Tyrosyl-Transfer RNA Synthetase"/>
    <property type="match status" value="1"/>
</dbReference>
<dbReference type="GO" id="GO:0004830">
    <property type="term" value="F:tryptophan-tRNA ligase activity"/>
    <property type="evidence" value="ECO:0007669"/>
    <property type="project" value="UniProtKB-EC"/>
</dbReference>
<dbReference type="PIRSF" id="PIRSF006588">
    <property type="entry name" value="TyrRS_arch_euk"/>
    <property type="match status" value="1"/>
</dbReference>
<dbReference type="InterPro" id="IPR002305">
    <property type="entry name" value="aa-tRNA-synth_Ic"/>
</dbReference>
<evidence type="ECO:0000256" key="7">
    <source>
        <dbReference type="ARBA" id="ARBA00022840"/>
    </source>
</evidence>
<dbReference type="GO" id="GO:0006436">
    <property type="term" value="P:tryptophanyl-tRNA aminoacylation"/>
    <property type="evidence" value="ECO:0007669"/>
    <property type="project" value="InterPro"/>
</dbReference>
<dbReference type="NCBIfam" id="NF006330">
    <property type="entry name" value="PRK08560.1"/>
    <property type="match status" value="1"/>
</dbReference>
<dbReference type="GO" id="GO:0006437">
    <property type="term" value="P:tyrosyl-tRNA aminoacylation"/>
    <property type="evidence" value="ECO:0007669"/>
    <property type="project" value="TreeGrafter"/>
</dbReference>
<organism evidence="12">
    <name type="scientific">marine sediment metagenome</name>
    <dbReference type="NCBI Taxonomy" id="412755"/>
    <lineage>
        <taxon>unclassified sequences</taxon>
        <taxon>metagenomes</taxon>
        <taxon>ecological metagenomes</taxon>
    </lineage>
</organism>
<dbReference type="PANTHER" id="PTHR46264:SF4">
    <property type="entry name" value="TYROSINE--TRNA LIGASE, CYTOPLASMIC"/>
    <property type="match status" value="1"/>
</dbReference>
<evidence type="ECO:0000256" key="1">
    <source>
        <dbReference type="ARBA" id="ARBA00002025"/>
    </source>
</evidence>
<dbReference type="GO" id="GO:0005524">
    <property type="term" value="F:ATP binding"/>
    <property type="evidence" value="ECO:0007669"/>
    <property type="project" value="UniProtKB-KW"/>
</dbReference>
<evidence type="ECO:0000256" key="10">
    <source>
        <dbReference type="ARBA" id="ARBA00033323"/>
    </source>
</evidence>
<dbReference type="EMBL" id="LAZR01000847">
    <property type="protein sequence ID" value="KKN56348.1"/>
    <property type="molecule type" value="Genomic_DNA"/>
</dbReference>
<protein>
    <recommendedName>
        <fullName evidence="10">Tyrosyl-tRNA synthetase</fullName>
        <ecNumber evidence="3">6.1.1.1</ecNumber>
        <ecNumber evidence="4">6.1.1.2</ecNumber>
    </recommendedName>
</protein>
<evidence type="ECO:0000256" key="11">
    <source>
        <dbReference type="ARBA" id="ARBA00048248"/>
    </source>
</evidence>
<proteinExistence type="inferred from homology"/>
<evidence type="ECO:0000256" key="8">
    <source>
        <dbReference type="ARBA" id="ARBA00022917"/>
    </source>
</evidence>
<dbReference type="Pfam" id="PF00579">
    <property type="entry name" value="tRNA-synt_1b"/>
    <property type="match status" value="1"/>
</dbReference>
<evidence type="ECO:0000256" key="5">
    <source>
        <dbReference type="ARBA" id="ARBA00022598"/>
    </source>
</evidence>
<keyword evidence="6" id="KW-0547">Nucleotide-binding</keyword>
<dbReference type="InterPro" id="IPR002306">
    <property type="entry name" value="Trp-tRNA-ligase"/>
</dbReference>
<comment type="similarity">
    <text evidence="2">Belongs to the class-I aminoacyl-tRNA synthetase family.</text>
</comment>
<dbReference type="InterPro" id="IPR014729">
    <property type="entry name" value="Rossmann-like_a/b/a_fold"/>
</dbReference>
<evidence type="ECO:0000256" key="3">
    <source>
        <dbReference type="ARBA" id="ARBA00013160"/>
    </source>
</evidence>
<dbReference type="SUPFAM" id="SSF52374">
    <property type="entry name" value="Nucleotidylyl transferase"/>
    <property type="match status" value="1"/>
</dbReference>
<accession>A0A0F9URT9</accession>
<evidence type="ECO:0000256" key="9">
    <source>
        <dbReference type="ARBA" id="ARBA00023146"/>
    </source>
</evidence>
<dbReference type="GO" id="GO:0005737">
    <property type="term" value="C:cytoplasm"/>
    <property type="evidence" value="ECO:0007669"/>
    <property type="project" value="TreeGrafter"/>
</dbReference>
<sequence length="369" mass="42674">MSLTLDEKIALLEEVGEEIIDIVELRELIRRKEDNNEEIYAYDGFEPSGNIHIAQGLLRAINVNKITKAGIRFKFLVADWHAAANKKFGGNLEVIKKVGDFFIELWKVCGMDLSKVEFIYASDIVKDPEYWKLVLKIGIETTLKRIKRCTQIMGRSESDNLYASQILYPLMQTADIFYLPADICQLGLDQRKVNMLAREIAKKLDKQKPVAVHHHMLMGLTKPPDTNLSGIDRVIMLKMSKSNPDTSIFMLDTPEDVKRKIKKAYCPPKQVKENPVLEYCKYIIFELTDVFKVKRPEKYGGDIEYKSYKDLENDYGKGNLNPPDLKPAVTDYLNQFLKPIIEHFRTNEHAIKLYQFVQNEYKKNVKKDS</sequence>
<dbReference type="FunFam" id="3.40.50.620:FF:000085">
    <property type="entry name" value="Tyrosine--tRNA ligase 1 cytoplasmic"/>
    <property type="match status" value="1"/>
</dbReference>
<name>A0A0F9URT9_9ZZZZ</name>
<dbReference type="Gene3D" id="3.40.50.620">
    <property type="entry name" value="HUPs"/>
    <property type="match status" value="1"/>
</dbReference>
<reference evidence="12" key="1">
    <citation type="journal article" date="2015" name="Nature">
        <title>Complex archaea that bridge the gap between prokaryotes and eukaryotes.</title>
        <authorList>
            <person name="Spang A."/>
            <person name="Saw J.H."/>
            <person name="Jorgensen S.L."/>
            <person name="Zaremba-Niedzwiedzka K."/>
            <person name="Martijn J."/>
            <person name="Lind A.E."/>
            <person name="van Eijk R."/>
            <person name="Schleper C."/>
            <person name="Guy L."/>
            <person name="Ettema T.J."/>
        </authorList>
    </citation>
    <scope>NUCLEOTIDE SEQUENCE</scope>
</reference>
<evidence type="ECO:0000256" key="2">
    <source>
        <dbReference type="ARBA" id="ARBA00005594"/>
    </source>
</evidence>
<evidence type="ECO:0000313" key="12">
    <source>
        <dbReference type="EMBL" id="KKN56348.1"/>
    </source>
</evidence>
<gene>
    <name evidence="12" type="ORF">LCGC14_0573150</name>
</gene>
<dbReference type="InterPro" id="IPR050489">
    <property type="entry name" value="Tyr-tRNA_synthase"/>
</dbReference>
<dbReference type="InterPro" id="IPR023617">
    <property type="entry name" value="Tyr-tRNA-ligase_arc/euk-type"/>
</dbReference>
<evidence type="ECO:0000256" key="4">
    <source>
        <dbReference type="ARBA" id="ARBA00013161"/>
    </source>
</evidence>
<dbReference type="GO" id="GO:0004831">
    <property type="term" value="F:tyrosine-tRNA ligase activity"/>
    <property type="evidence" value="ECO:0007669"/>
    <property type="project" value="UniProtKB-EC"/>
</dbReference>
<keyword evidence="5" id="KW-0436">Ligase</keyword>
<dbReference type="EC" id="6.1.1.2" evidence="4"/>
<keyword evidence="7" id="KW-0067">ATP-binding</keyword>
<comment type="function">
    <text evidence="1">Catalyzes the attachment of tyrosine to tRNA(Tyr) in a two-step reaction: tyrosine is first activated by ATP to form Tyr-AMP and then transferred to the acceptor end of tRNA(Tyr).</text>
</comment>
<dbReference type="PANTHER" id="PTHR46264">
    <property type="entry name" value="TYROSINE-TRNA LIGASE"/>
    <property type="match status" value="1"/>
</dbReference>
<evidence type="ECO:0000256" key="6">
    <source>
        <dbReference type="ARBA" id="ARBA00022741"/>
    </source>
</evidence>
<dbReference type="AlphaFoldDB" id="A0A0F9URT9"/>
<keyword evidence="8" id="KW-0648">Protein biosynthesis</keyword>
<dbReference type="PRINTS" id="PR01039">
    <property type="entry name" value="TRNASYNTHTRP"/>
</dbReference>
<comment type="catalytic activity">
    <reaction evidence="11">
        <text>tRNA(Tyr) + L-tyrosine + ATP = L-tyrosyl-tRNA(Tyr) + AMP + diphosphate + H(+)</text>
        <dbReference type="Rhea" id="RHEA:10220"/>
        <dbReference type="Rhea" id="RHEA-COMP:9706"/>
        <dbReference type="Rhea" id="RHEA-COMP:9707"/>
        <dbReference type="ChEBI" id="CHEBI:15378"/>
        <dbReference type="ChEBI" id="CHEBI:30616"/>
        <dbReference type="ChEBI" id="CHEBI:33019"/>
        <dbReference type="ChEBI" id="CHEBI:58315"/>
        <dbReference type="ChEBI" id="CHEBI:78442"/>
        <dbReference type="ChEBI" id="CHEBI:78536"/>
        <dbReference type="ChEBI" id="CHEBI:456215"/>
        <dbReference type="EC" id="6.1.1.1"/>
    </reaction>
</comment>
<keyword evidence="9" id="KW-0030">Aminoacyl-tRNA synthetase</keyword>
<comment type="caution">
    <text evidence="12">The sequence shown here is derived from an EMBL/GenBank/DDBJ whole genome shotgun (WGS) entry which is preliminary data.</text>
</comment>
<dbReference type="EC" id="6.1.1.1" evidence="3"/>